<dbReference type="Gene3D" id="3.30.70.1060">
    <property type="entry name" value="Dimeric alpha+beta barrel"/>
    <property type="match status" value="1"/>
</dbReference>
<sequence>MAQTKYLLSVYGVEGAPAPTAEQMQEAFAAVDAFNRQLQEKGAWVFAGGLCPPDTATVVSVSEAQVMTTDGPFAESREHLGGFWVIQAADLDEALEWSRQASVACANPVEVRPFQSDV</sequence>
<gene>
    <name evidence="3" type="ORF">DLJ46_00305</name>
</gene>
<dbReference type="EMBL" id="QGSV01000022">
    <property type="protein sequence ID" value="PWU54034.1"/>
    <property type="molecule type" value="Genomic_DNA"/>
</dbReference>
<feature type="domain" description="YCII-related" evidence="2">
    <location>
        <begin position="6"/>
        <end position="113"/>
    </location>
</feature>
<reference evidence="4" key="1">
    <citation type="submission" date="2018-05" db="EMBL/GenBank/DDBJ databases">
        <title>Micromonospora globispora sp. nov. and Micromonospora rugosa sp. nov., isolated from marine sediment.</title>
        <authorList>
            <person name="Carro L."/>
            <person name="Aysel V."/>
            <person name="Cetin D."/>
            <person name="Igual J.M."/>
            <person name="Klenk H.-P."/>
            <person name="Trujillo M.E."/>
            <person name="Sahin N."/>
        </authorList>
    </citation>
    <scope>NUCLEOTIDE SEQUENCE [LARGE SCALE GENOMIC DNA]</scope>
    <source>
        <strain evidence="4">S2904</strain>
    </source>
</reference>
<dbReference type="OrthoDB" id="668782at2"/>
<dbReference type="InterPro" id="IPR005545">
    <property type="entry name" value="YCII"/>
</dbReference>
<dbReference type="InterPro" id="IPR011008">
    <property type="entry name" value="Dimeric_a/b-barrel"/>
</dbReference>
<evidence type="ECO:0000313" key="4">
    <source>
        <dbReference type="Proteomes" id="UP000245683"/>
    </source>
</evidence>
<dbReference type="AlphaFoldDB" id="A0A317KPM4"/>
<dbReference type="PANTHER" id="PTHR35174">
    <property type="entry name" value="BLL7171 PROTEIN-RELATED"/>
    <property type="match status" value="1"/>
</dbReference>
<accession>A0A317KPM4</accession>
<comment type="similarity">
    <text evidence="1">Belongs to the YciI family.</text>
</comment>
<organism evidence="3 4">
    <name type="scientific">Micromonospora globispora</name>
    <dbReference type="NCBI Taxonomy" id="1450148"/>
    <lineage>
        <taxon>Bacteria</taxon>
        <taxon>Bacillati</taxon>
        <taxon>Actinomycetota</taxon>
        <taxon>Actinomycetes</taxon>
        <taxon>Micromonosporales</taxon>
        <taxon>Micromonosporaceae</taxon>
        <taxon>Micromonospora</taxon>
    </lineage>
</organism>
<comment type="caution">
    <text evidence="3">The sequence shown here is derived from an EMBL/GenBank/DDBJ whole genome shotgun (WGS) entry which is preliminary data.</text>
</comment>
<keyword evidence="4" id="KW-1185">Reference proteome</keyword>
<evidence type="ECO:0000313" key="3">
    <source>
        <dbReference type="EMBL" id="PWU54034.1"/>
    </source>
</evidence>
<evidence type="ECO:0000259" key="2">
    <source>
        <dbReference type="Pfam" id="PF03795"/>
    </source>
</evidence>
<evidence type="ECO:0000256" key="1">
    <source>
        <dbReference type="ARBA" id="ARBA00007689"/>
    </source>
</evidence>
<dbReference type="Proteomes" id="UP000245683">
    <property type="component" value="Unassembled WGS sequence"/>
</dbReference>
<name>A0A317KPM4_9ACTN</name>
<dbReference type="Pfam" id="PF03795">
    <property type="entry name" value="YCII"/>
    <property type="match status" value="1"/>
</dbReference>
<proteinExistence type="inferred from homology"/>
<dbReference type="PANTHER" id="PTHR35174:SF3">
    <property type="entry name" value="BLL7171 PROTEIN"/>
    <property type="match status" value="1"/>
</dbReference>
<dbReference type="RefSeq" id="WP_109942649.1">
    <property type="nucleotide sequence ID" value="NZ_QGGF01000790.1"/>
</dbReference>
<protein>
    <recommendedName>
        <fullName evidence="2">YCII-related domain-containing protein</fullName>
    </recommendedName>
</protein>
<dbReference type="SUPFAM" id="SSF54909">
    <property type="entry name" value="Dimeric alpha+beta barrel"/>
    <property type="match status" value="1"/>
</dbReference>